<evidence type="ECO:0000256" key="13">
    <source>
        <dbReference type="ARBA" id="ARBA00044284"/>
    </source>
</evidence>
<evidence type="ECO:0000256" key="15">
    <source>
        <dbReference type="ARBA" id="ARBA00048994"/>
    </source>
</evidence>
<keyword evidence="5" id="KW-0378">Hydrolase</keyword>
<keyword evidence="7" id="KW-0482">Metalloprotease</keyword>
<keyword evidence="8" id="KW-0464">Manganese</keyword>
<dbReference type="GO" id="GO:0070006">
    <property type="term" value="F:metalloaminopeptidase activity"/>
    <property type="evidence" value="ECO:0007669"/>
    <property type="project" value="InterPro"/>
</dbReference>
<keyword evidence="6" id="KW-0224">Dipeptidase</keyword>
<proteinExistence type="inferred from homology"/>
<feature type="domain" description="Aminopeptidase P N-terminal" evidence="16">
    <location>
        <begin position="17"/>
        <end position="136"/>
    </location>
</feature>
<dbReference type="PANTHER" id="PTHR48480:SF2">
    <property type="entry name" value="PEPTIDASE D"/>
    <property type="match status" value="1"/>
</dbReference>
<organism evidence="17">
    <name type="scientific">Arcella intermedia</name>
    <dbReference type="NCBI Taxonomy" id="1963864"/>
    <lineage>
        <taxon>Eukaryota</taxon>
        <taxon>Amoebozoa</taxon>
        <taxon>Tubulinea</taxon>
        <taxon>Elardia</taxon>
        <taxon>Arcellinida</taxon>
        <taxon>Sphaerothecina</taxon>
        <taxon>Arcellidae</taxon>
        <taxon>Arcella</taxon>
    </lineage>
</organism>
<evidence type="ECO:0000313" key="17">
    <source>
        <dbReference type="EMBL" id="NDV31378.1"/>
    </source>
</evidence>
<evidence type="ECO:0000256" key="11">
    <source>
        <dbReference type="ARBA" id="ARBA00044141"/>
    </source>
</evidence>
<dbReference type="Pfam" id="PF05195">
    <property type="entry name" value="AMP_N"/>
    <property type="match status" value="1"/>
</dbReference>
<protein>
    <recommendedName>
        <fullName evidence="11">Xaa-Pro dipeptidase</fullName>
        <ecNumber evidence="10">3.4.13.9</ecNumber>
    </recommendedName>
    <alternativeName>
        <fullName evidence="14">Imidodipeptidase</fullName>
    </alternativeName>
    <alternativeName>
        <fullName evidence="12">Peptidase D</fullName>
    </alternativeName>
    <alternativeName>
        <fullName evidence="13">Proline dipeptidase</fullName>
    </alternativeName>
</protein>
<evidence type="ECO:0000256" key="8">
    <source>
        <dbReference type="ARBA" id="ARBA00023211"/>
    </source>
</evidence>
<evidence type="ECO:0000256" key="14">
    <source>
        <dbReference type="ARBA" id="ARBA00044351"/>
    </source>
</evidence>
<dbReference type="Gene3D" id="3.90.230.10">
    <property type="entry name" value="Creatinase/methionine aminopeptidase superfamily"/>
    <property type="match status" value="1"/>
</dbReference>
<evidence type="ECO:0000256" key="9">
    <source>
        <dbReference type="ARBA" id="ARBA00043990"/>
    </source>
</evidence>
<dbReference type="SUPFAM" id="SSF55920">
    <property type="entry name" value="Creatinase/aminopeptidase"/>
    <property type="match status" value="1"/>
</dbReference>
<dbReference type="SMART" id="SM01011">
    <property type="entry name" value="AMP_N"/>
    <property type="match status" value="1"/>
</dbReference>
<sequence>MHKENRFKVWNNFKLKYPNINLNGKCILVKGTPTTYRDDTDHEELTRQESYFHYLFGVKEPDFYGAIDLSNGNSYLFAPKLPPAFAVWMGEIKNNQYWKDHYKVEDCFYVEDIEKTLKSLNCDTVCVISGVNTDSGLAHQGAPFEGISNFKVDKDLLFPVIQNARVVKSDKELDVMRYVAAESAKAHSEIMRIVKPGMSEFQLESHFRHLIYCNSGCRNVSYTCICGSGPNGAILHYGHAGAPNDKLIKEGEMLMFDMGGEYHCYGADISRSFPVSGRFTEEQREVYSSVLASQQAVMDAMKAGVSWPDMHRLANRVICEQLKKYNFLKGDIEDMMANYVGALFMPHGLGHLLGLDTHDVGGYPEGTSRSTEPGLKSLRYGGLLEKNMVITVEPGIYFIRAVLEPAFLNPQVNIFLNEEKIRKFLDFGGIRIEDDVIVLENGIENMSRGCPRSIEDIEALMNS</sequence>
<dbReference type="GO" id="GO:0030145">
    <property type="term" value="F:manganese ion binding"/>
    <property type="evidence" value="ECO:0007669"/>
    <property type="project" value="InterPro"/>
</dbReference>
<evidence type="ECO:0000256" key="12">
    <source>
        <dbReference type="ARBA" id="ARBA00044252"/>
    </source>
</evidence>
<comment type="cofactor">
    <cofactor evidence="1">
        <name>Mn(2+)</name>
        <dbReference type="ChEBI" id="CHEBI:29035"/>
    </cofactor>
</comment>
<comment type="subunit">
    <text evidence="2">Homodimer.</text>
</comment>
<keyword evidence="3" id="KW-0645">Protease</keyword>
<evidence type="ECO:0000256" key="1">
    <source>
        <dbReference type="ARBA" id="ARBA00001936"/>
    </source>
</evidence>
<dbReference type="FunFam" id="3.90.230.10:FF:000002">
    <property type="entry name" value="Xaa-Pro aminopeptidase 3"/>
    <property type="match status" value="1"/>
</dbReference>
<dbReference type="Gene3D" id="3.40.350.10">
    <property type="entry name" value="Creatinase/prolidase N-terminal domain"/>
    <property type="match status" value="1"/>
</dbReference>
<dbReference type="AlphaFoldDB" id="A0A6B2L3E9"/>
<dbReference type="EC" id="3.4.13.9" evidence="10"/>
<dbReference type="InterPro" id="IPR052433">
    <property type="entry name" value="X-Pro_dipept-like"/>
</dbReference>
<dbReference type="SUPFAM" id="SSF53092">
    <property type="entry name" value="Creatinase/prolidase N-terminal domain"/>
    <property type="match status" value="1"/>
</dbReference>
<evidence type="ECO:0000256" key="4">
    <source>
        <dbReference type="ARBA" id="ARBA00022723"/>
    </source>
</evidence>
<dbReference type="EMBL" id="GIBP01002409">
    <property type="protein sequence ID" value="NDV31378.1"/>
    <property type="molecule type" value="Transcribed_RNA"/>
</dbReference>
<evidence type="ECO:0000256" key="6">
    <source>
        <dbReference type="ARBA" id="ARBA00022997"/>
    </source>
</evidence>
<dbReference type="GO" id="GO:0102009">
    <property type="term" value="F:proline dipeptidase activity"/>
    <property type="evidence" value="ECO:0007669"/>
    <property type="project" value="UniProtKB-EC"/>
</dbReference>
<evidence type="ECO:0000259" key="16">
    <source>
        <dbReference type="SMART" id="SM01011"/>
    </source>
</evidence>
<dbReference type="InterPro" id="IPR000994">
    <property type="entry name" value="Pept_M24"/>
</dbReference>
<name>A0A6B2L3E9_9EUKA</name>
<reference evidence="17" key="1">
    <citation type="journal article" date="2020" name="J. Eukaryot. Microbiol.">
        <title>De novo Sequencing, Assembly and Annotation of the Transcriptome for the Free-Living Testate Amoeba Arcella intermedia.</title>
        <authorList>
            <person name="Ribeiro G.M."/>
            <person name="Porfirio-Sousa A.L."/>
            <person name="Maurer-Alcala X.X."/>
            <person name="Katz L.A."/>
            <person name="Lahr D.J.G."/>
        </authorList>
    </citation>
    <scope>NUCLEOTIDE SEQUENCE</scope>
</reference>
<keyword evidence="4" id="KW-0479">Metal-binding</keyword>
<dbReference type="PANTHER" id="PTHR48480">
    <property type="match status" value="1"/>
</dbReference>
<evidence type="ECO:0000256" key="10">
    <source>
        <dbReference type="ARBA" id="ARBA00044051"/>
    </source>
</evidence>
<evidence type="ECO:0000256" key="7">
    <source>
        <dbReference type="ARBA" id="ARBA00023049"/>
    </source>
</evidence>
<comment type="catalytic activity">
    <reaction evidence="15">
        <text>Xaa-L-Pro dipeptide + H2O = an L-alpha-amino acid + L-proline</text>
        <dbReference type="Rhea" id="RHEA:76407"/>
        <dbReference type="ChEBI" id="CHEBI:15377"/>
        <dbReference type="ChEBI" id="CHEBI:59869"/>
        <dbReference type="ChEBI" id="CHEBI:60039"/>
        <dbReference type="ChEBI" id="CHEBI:195196"/>
        <dbReference type="EC" id="3.4.13.9"/>
    </reaction>
</comment>
<dbReference type="Pfam" id="PF00557">
    <property type="entry name" value="Peptidase_M24"/>
    <property type="match status" value="1"/>
</dbReference>
<dbReference type="InterPro" id="IPR029149">
    <property type="entry name" value="Creatin/AminoP/Spt16_N"/>
</dbReference>
<evidence type="ECO:0000256" key="2">
    <source>
        <dbReference type="ARBA" id="ARBA00011738"/>
    </source>
</evidence>
<dbReference type="CDD" id="cd01087">
    <property type="entry name" value="Prolidase"/>
    <property type="match status" value="1"/>
</dbReference>
<comment type="similarity">
    <text evidence="9">Belongs to the peptidase M24B family. Eukaryotic-type prolidase subfamily.</text>
</comment>
<evidence type="ECO:0000256" key="3">
    <source>
        <dbReference type="ARBA" id="ARBA00022670"/>
    </source>
</evidence>
<dbReference type="InterPro" id="IPR036005">
    <property type="entry name" value="Creatinase/aminopeptidase-like"/>
</dbReference>
<evidence type="ECO:0000256" key="5">
    <source>
        <dbReference type="ARBA" id="ARBA00022801"/>
    </source>
</evidence>
<accession>A0A6B2L3E9</accession>
<dbReference type="InterPro" id="IPR007865">
    <property type="entry name" value="Aminopep_P_N"/>
</dbReference>
<dbReference type="GO" id="GO:0006508">
    <property type="term" value="P:proteolysis"/>
    <property type="evidence" value="ECO:0007669"/>
    <property type="project" value="UniProtKB-KW"/>
</dbReference>